<feature type="compositionally biased region" description="Polar residues" evidence="1">
    <location>
        <begin position="412"/>
        <end position="421"/>
    </location>
</feature>
<name>A0A8J2N749_9PLEO</name>
<dbReference type="PANTHER" id="PTHR23355">
    <property type="entry name" value="RIBONUCLEASE"/>
    <property type="match status" value="1"/>
</dbReference>
<dbReference type="InterPro" id="IPR056624">
    <property type="entry name" value="WH_CYT4"/>
</dbReference>
<dbReference type="InterPro" id="IPR001900">
    <property type="entry name" value="RNase_II/R"/>
</dbReference>
<evidence type="ECO:0000313" key="3">
    <source>
        <dbReference type="EMBL" id="CAG5165775.1"/>
    </source>
</evidence>
<dbReference type="GO" id="GO:0000175">
    <property type="term" value="F:3'-5'-RNA exonuclease activity"/>
    <property type="evidence" value="ECO:0007669"/>
    <property type="project" value="TreeGrafter"/>
</dbReference>
<dbReference type="Pfam" id="PF00773">
    <property type="entry name" value="RNB"/>
    <property type="match status" value="1"/>
</dbReference>
<evidence type="ECO:0000256" key="1">
    <source>
        <dbReference type="SAM" id="MobiDB-lite"/>
    </source>
</evidence>
<dbReference type="GO" id="GO:0003723">
    <property type="term" value="F:RNA binding"/>
    <property type="evidence" value="ECO:0007669"/>
    <property type="project" value="InterPro"/>
</dbReference>
<dbReference type="OrthoDB" id="2285229at2759"/>
<dbReference type="Pfam" id="PF23216">
    <property type="entry name" value="WHD_CYT4"/>
    <property type="match status" value="1"/>
</dbReference>
<evidence type="ECO:0000313" key="4">
    <source>
        <dbReference type="Proteomes" id="UP000676310"/>
    </source>
</evidence>
<feature type="compositionally biased region" description="Low complexity" evidence="1">
    <location>
        <begin position="56"/>
        <end position="73"/>
    </location>
</feature>
<dbReference type="InterPro" id="IPR050180">
    <property type="entry name" value="RNR_Ribonuclease"/>
</dbReference>
<feature type="region of interest" description="Disordered" evidence="1">
    <location>
        <begin position="399"/>
        <end position="421"/>
    </location>
</feature>
<comment type="caution">
    <text evidence="3">The sequence shown here is derived from an EMBL/GenBank/DDBJ whole genome shotgun (WGS) entry which is preliminary data.</text>
</comment>
<dbReference type="GeneID" id="67018771"/>
<feature type="compositionally biased region" description="Polar residues" evidence="1">
    <location>
        <begin position="29"/>
        <end position="46"/>
    </location>
</feature>
<proteinExistence type="predicted"/>
<dbReference type="GO" id="GO:0000932">
    <property type="term" value="C:P-body"/>
    <property type="evidence" value="ECO:0007669"/>
    <property type="project" value="TreeGrafter"/>
</dbReference>
<organism evidence="3 4">
    <name type="scientific">Alternaria atra</name>
    <dbReference type="NCBI Taxonomy" id="119953"/>
    <lineage>
        <taxon>Eukaryota</taxon>
        <taxon>Fungi</taxon>
        <taxon>Dikarya</taxon>
        <taxon>Ascomycota</taxon>
        <taxon>Pezizomycotina</taxon>
        <taxon>Dothideomycetes</taxon>
        <taxon>Pleosporomycetidae</taxon>
        <taxon>Pleosporales</taxon>
        <taxon>Pleosporineae</taxon>
        <taxon>Pleosporaceae</taxon>
        <taxon>Alternaria</taxon>
        <taxon>Alternaria sect. Ulocladioides</taxon>
    </lineage>
</organism>
<evidence type="ECO:0000259" key="2">
    <source>
        <dbReference type="SMART" id="SM00955"/>
    </source>
</evidence>
<dbReference type="Proteomes" id="UP000676310">
    <property type="component" value="Unassembled WGS sequence"/>
</dbReference>
<dbReference type="Pfam" id="PF23214">
    <property type="entry name" value="SH3_CYT4"/>
    <property type="match status" value="1"/>
</dbReference>
<keyword evidence="4" id="KW-1185">Reference proteome</keyword>
<dbReference type="Pfam" id="PF25522">
    <property type="entry name" value="OB_cyt-4"/>
    <property type="match status" value="1"/>
</dbReference>
<sequence>MYPRFQRAAGHICLRCQWRLLLERGTSRQTHSSRRISTVKVSQTQRRALHATASRPQLSPLTTTSTPVSDPSLLARPQGLPIREYLERWQHQFGAPTEEVLVAFANHPGRSETQNGLSKLSSAFKADQDAKESEWDVAQEDEGEEVITIGLFLKPGDVVELSQPGREPVLAVFVQQLNNESQFFSVNGRWTHSIISRVSFAIQRCIDPKLLEPLIPFLPTNPGLANPKGEVHVPRNLSAPIVATLEHMTAEAEKIYRTNAPVLDTAYDVLADKTRTRMMTLTQIAKTLLGNEDPAWVSSPAALLAVRKALNHNEFRFNSDARNHRLTNVFAIRPKADVEVVETVHEWIREYREYCALMSSSSGAKDAKRHRTEGVKYVMSFLDKARTLVANSRTFREPTYGGLGPSKASLPQKGSSPQKRPSNLHITWGEPFTSADRQIINFLQAWVLTDQFKGMAGLQSACTGLISASGCYGSDVFGDTGTQNDTLSNIKKATGFLFLQEIGVVSPHDNRAIYDEQLMLPSVRLSRNLELLNNKAELTRRNPDFRDAMADLRRDWGSTTVYCIDDVGALEIDDGISIERVKDVTSEFWIHVHVANPTAFFDKTHTLSGLAAHMTESVYTPERSFPMLPTWATQGHFSLDNGRPVITFSSRINSTGSVLETKIQHGTIRNIVSITPSEVATLLGDHNTTNTRKIVVGGKVPRGTERPPPGIAPSQLEELRDLYTAAQALWENRKAAGGVRFATGNINARVFESADQGGLSWNAPSLDRARLIQGDPIIEVTNSIPESFMQFTVGPKNITEEMMLLAGQTAAAWCTERNIPVMYRGTIEPRNGDLKPEELQQLVQAHYEEHGKVRLDLAARWAKSLGMAVAHSSPLPHKIIGVPGYIKVTSPLRRFSDMIAHWQIEAAIRWEARSGRTFDATKGPSVLPFSQRQMQESIVTLSPRERIISMTKRNSTQFWVTQAILRAFKYKEASLPDSFKFWTRSVRVDQNLALGDIPEYGLKALMNGNGFEEGDEWEVALERVDLFSRSIYVKPIRLLDRVYKTV</sequence>
<accession>A0A8J2N749</accession>
<dbReference type="InterPro" id="IPR056625">
    <property type="entry name" value="SH3_CYT4"/>
</dbReference>
<dbReference type="EMBL" id="CAJRGZ010000019">
    <property type="protein sequence ID" value="CAG5165775.1"/>
    <property type="molecule type" value="Genomic_DNA"/>
</dbReference>
<dbReference type="AlphaFoldDB" id="A0A8J2N749"/>
<dbReference type="InterPro" id="IPR057912">
    <property type="entry name" value="OB_CYT4_C"/>
</dbReference>
<dbReference type="PANTHER" id="PTHR23355:SF65">
    <property type="entry name" value="EXORIBONUCLEASE CYT-4, PUTATIVE (AFU_ORTHOLOGUE AFUA_7G01550)-RELATED"/>
    <property type="match status" value="1"/>
</dbReference>
<dbReference type="InterPro" id="IPR012340">
    <property type="entry name" value="NA-bd_OB-fold"/>
</dbReference>
<dbReference type="SMART" id="SM00955">
    <property type="entry name" value="RNB"/>
    <property type="match status" value="1"/>
</dbReference>
<reference evidence="3" key="1">
    <citation type="submission" date="2021-05" db="EMBL/GenBank/DDBJ databases">
        <authorList>
            <person name="Stam R."/>
        </authorList>
    </citation>
    <scope>NUCLEOTIDE SEQUENCE</scope>
    <source>
        <strain evidence="3">CS162</strain>
    </source>
</reference>
<feature type="domain" description="RNB" evidence="2">
    <location>
        <begin position="553"/>
        <end position="910"/>
    </location>
</feature>
<gene>
    <name evidence="3" type="ORF">ALTATR162_LOCUS6838</name>
</gene>
<feature type="region of interest" description="Disordered" evidence="1">
    <location>
        <begin position="29"/>
        <end position="73"/>
    </location>
</feature>
<dbReference type="RefSeq" id="XP_043170398.1">
    <property type="nucleotide sequence ID" value="XM_043314463.1"/>
</dbReference>
<protein>
    <recommendedName>
        <fullName evidence="2">RNB domain-containing protein</fullName>
    </recommendedName>
</protein>
<dbReference type="GO" id="GO:0006402">
    <property type="term" value="P:mRNA catabolic process"/>
    <property type="evidence" value="ECO:0007669"/>
    <property type="project" value="TreeGrafter"/>
</dbReference>
<dbReference type="SUPFAM" id="SSF50249">
    <property type="entry name" value="Nucleic acid-binding proteins"/>
    <property type="match status" value="1"/>
</dbReference>